<feature type="transmembrane region" description="Helical" evidence="6">
    <location>
        <begin position="290"/>
        <end position="312"/>
    </location>
</feature>
<evidence type="ECO:0000256" key="2">
    <source>
        <dbReference type="ARBA" id="ARBA00022475"/>
    </source>
</evidence>
<feature type="transmembrane region" description="Helical" evidence="6">
    <location>
        <begin position="41"/>
        <end position="66"/>
    </location>
</feature>
<sequence length="414" mass="46140">MIRRLILNSTKLLTGSLIRAFIQAAYFLILGTKLPPSDFGIFIVILSVAALAMSLDGFGIGTYYLMKKTRGNILEKDIGKYFISFLIINIILLLLSLVICLSIYSEISLAIILPILISEIVFYSLSGFIYQHLQAIEEFKDIAISQVVFSIMRLGAVLALFTSDSMNIENWALAYFLSSFFAFLFALYCFSKTTKISDINFCFATLEMYEIKESAHFALSRLSAAIGTEGDKLIVSKVITLEATGIYGLTQRMINMLNMPLLAVFNVAFPKFVEFGESSKTKAIDFAKKIALGTCCYSLLVVILYFCSRGLIESIIGPQFKEHLNLIDILIFIPLSRSFKTIFADLLTGFDLQKIRSLCQFGMLPIGFVGMLFMSFQFGVIGAGIAAVGFELLSGLLFFYVFKSRVINEKTINS</sequence>
<accession>A0A5P4S7U9</accession>
<dbReference type="InterPro" id="IPR002797">
    <property type="entry name" value="Polysacc_synth"/>
</dbReference>
<dbReference type="Pfam" id="PF01943">
    <property type="entry name" value="Polysacc_synt"/>
    <property type="match status" value="1"/>
</dbReference>
<dbReference type="PANTHER" id="PTHR30250:SF11">
    <property type="entry name" value="O-ANTIGEN TRANSPORTER-RELATED"/>
    <property type="match status" value="1"/>
</dbReference>
<keyword evidence="2" id="KW-1003">Cell membrane</keyword>
<evidence type="ECO:0000256" key="3">
    <source>
        <dbReference type="ARBA" id="ARBA00022692"/>
    </source>
</evidence>
<keyword evidence="3 6" id="KW-0812">Transmembrane</keyword>
<keyword evidence="5 6" id="KW-0472">Membrane</keyword>
<feature type="transmembrane region" description="Helical" evidence="6">
    <location>
        <begin position="173"/>
        <end position="190"/>
    </location>
</feature>
<feature type="transmembrane region" description="Helical" evidence="6">
    <location>
        <begin position="78"/>
        <end position="104"/>
    </location>
</feature>
<evidence type="ECO:0000256" key="6">
    <source>
        <dbReference type="SAM" id="Phobius"/>
    </source>
</evidence>
<protein>
    <submittedName>
        <fullName evidence="7">Polysaccharide biosynthesis protein</fullName>
    </submittedName>
</protein>
<reference evidence="7" key="1">
    <citation type="journal article" date="2019" name="Int. J. Food Microbiol.">
        <title>Developing a novel molecular serotyping system based on capsular polysaccharide synthesis gene clusters of Vibrio parahaemolyticus.</title>
        <authorList>
            <person name="Pang Y."/>
            <person name="Guo X."/>
            <person name="Tian X."/>
            <person name="Liu F."/>
            <person name="Wang L."/>
            <person name="Wu J."/>
            <person name="Zhang S."/>
            <person name="Li S."/>
            <person name="Liu B."/>
        </authorList>
    </citation>
    <scope>NUCLEOTIDE SEQUENCE</scope>
    <source>
        <strain evidence="7">G3571</strain>
    </source>
</reference>
<dbReference type="InterPro" id="IPR050833">
    <property type="entry name" value="Poly_Biosynth_Transport"/>
</dbReference>
<evidence type="ECO:0000256" key="1">
    <source>
        <dbReference type="ARBA" id="ARBA00004651"/>
    </source>
</evidence>
<feature type="transmembrane region" description="Helical" evidence="6">
    <location>
        <begin position="380"/>
        <end position="402"/>
    </location>
</feature>
<organism evidence="7">
    <name type="scientific">Vibrio parahaemolyticus</name>
    <dbReference type="NCBI Taxonomy" id="670"/>
    <lineage>
        <taxon>Bacteria</taxon>
        <taxon>Pseudomonadati</taxon>
        <taxon>Pseudomonadota</taxon>
        <taxon>Gammaproteobacteria</taxon>
        <taxon>Vibrionales</taxon>
        <taxon>Vibrionaceae</taxon>
        <taxon>Vibrio</taxon>
    </lineage>
</organism>
<comment type="subcellular location">
    <subcellularLocation>
        <location evidence="1">Cell membrane</location>
        <topology evidence="1">Multi-pass membrane protein</topology>
    </subcellularLocation>
</comment>
<name>A0A5P4S7U9_VIBPH</name>
<dbReference type="PANTHER" id="PTHR30250">
    <property type="entry name" value="PST FAMILY PREDICTED COLANIC ACID TRANSPORTER"/>
    <property type="match status" value="1"/>
</dbReference>
<evidence type="ECO:0000256" key="5">
    <source>
        <dbReference type="ARBA" id="ARBA00023136"/>
    </source>
</evidence>
<evidence type="ECO:0000313" key="7">
    <source>
        <dbReference type="EMBL" id="QFC18370.1"/>
    </source>
</evidence>
<keyword evidence="4 6" id="KW-1133">Transmembrane helix</keyword>
<gene>
    <name evidence="7" type="primary">wzx</name>
</gene>
<dbReference type="GO" id="GO:0005886">
    <property type="term" value="C:plasma membrane"/>
    <property type="evidence" value="ECO:0007669"/>
    <property type="project" value="UniProtKB-SubCell"/>
</dbReference>
<feature type="transmembrane region" description="Helical" evidence="6">
    <location>
        <begin position="12"/>
        <end position="29"/>
    </location>
</feature>
<feature type="transmembrane region" description="Helical" evidence="6">
    <location>
        <begin position="142"/>
        <end position="161"/>
    </location>
</feature>
<proteinExistence type="predicted"/>
<dbReference type="EMBL" id="MK482096">
    <property type="protein sequence ID" value="QFC18370.1"/>
    <property type="molecule type" value="Genomic_DNA"/>
</dbReference>
<feature type="transmembrane region" description="Helical" evidence="6">
    <location>
        <begin position="110"/>
        <end position="130"/>
    </location>
</feature>
<dbReference type="AlphaFoldDB" id="A0A5P4S7U9"/>
<evidence type="ECO:0000256" key="4">
    <source>
        <dbReference type="ARBA" id="ARBA00022989"/>
    </source>
</evidence>